<accession>A0A8H7CZ06</accession>
<protein>
    <submittedName>
        <fullName evidence="2">Uncharacterized protein</fullName>
    </submittedName>
</protein>
<dbReference type="Proteomes" id="UP000623467">
    <property type="component" value="Unassembled WGS sequence"/>
</dbReference>
<evidence type="ECO:0000313" key="3">
    <source>
        <dbReference type="Proteomes" id="UP000623467"/>
    </source>
</evidence>
<dbReference type="EMBL" id="JACAZH010000012">
    <property type="protein sequence ID" value="KAF7353126.1"/>
    <property type="molecule type" value="Genomic_DNA"/>
</dbReference>
<gene>
    <name evidence="2" type="ORF">MSAN_01500000</name>
</gene>
<organism evidence="2 3">
    <name type="scientific">Mycena sanguinolenta</name>
    <dbReference type="NCBI Taxonomy" id="230812"/>
    <lineage>
        <taxon>Eukaryota</taxon>
        <taxon>Fungi</taxon>
        <taxon>Dikarya</taxon>
        <taxon>Basidiomycota</taxon>
        <taxon>Agaricomycotina</taxon>
        <taxon>Agaricomycetes</taxon>
        <taxon>Agaricomycetidae</taxon>
        <taxon>Agaricales</taxon>
        <taxon>Marasmiineae</taxon>
        <taxon>Mycenaceae</taxon>
        <taxon>Mycena</taxon>
    </lineage>
</organism>
<evidence type="ECO:0000256" key="1">
    <source>
        <dbReference type="SAM" id="MobiDB-lite"/>
    </source>
</evidence>
<evidence type="ECO:0000313" key="2">
    <source>
        <dbReference type="EMBL" id="KAF7353126.1"/>
    </source>
</evidence>
<feature type="region of interest" description="Disordered" evidence="1">
    <location>
        <begin position="99"/>
        <end position="121"/>
    </location>
</feature>
<dbReference type="AlphaFoldDB" id="A0A8H7CZ06"/>
<keyword evidence="3" id="KW-1185">Reference proteome</keyword>
<reference evidence="2" key="1">
    <citation type="submission" date="2020-05" db="EMBL/GenBank/DDBJ databases">
        <title>Mycena genomes resolve the evolution of fungal bioluminescence.</title>
        <authorList>
            <person name="Tsai I.J."/>
        </authorList>
    </citation>
    <scope>NUCLEOTIDE SEQUENCE</scope>
    <source>
        <strain evidence="2">160909Yilan</strain>
    </source>
</reference>
<comment type="caution">
    <text evidence="2">The sequence shown here is derived from an EMBL/GenBank/DDBJ whole genome shotgun (WGS) entry which is preliminary data.</text>
</comment>
<sequence length="601" mass="67669">MDPQANPDAEFIVVSTSDYTESASYPGAVIPHASKLARNAKLFAKSFGFLSSCLTARGAESGTAGTHTRKYSETKPGRQAAEQLANNYNYYVDITGGFGGSGGEGRDQGGDGGTGQGPTVYFGQPQVREPSAFRTIQLGDINLIKEFKEMRSSPRWSVVGRQTPGASVRRVYTAKLEGRESGHMTVALYEGEGAEEAWNQHLANYGLIRHPNIMQLYGLLSTRTLRGMVFHDELIPYAQFLRRFQHLAILTPYIISYCPIIKVTEFEEATIYISNVFPESSMDYEDLPVWIRPSTGQLCLDLAETEEASTELDVVRPRVLRSENISLDAPDSEDILISSLSEAQYHELCSWYPIAWFQYFQISTEHPVGPGVFQLDSQHGTCVRITKPLQILPKAEPHSHWEHYGARGEPLPNSWMRYEFPRTCTHLLELEFASYEVRNVWMAQANHIFAELEDKTHEQSALIESGSSFECFIAQTITLLRAIYLFVLPRISTSVPNPMQIYINGQPVQLIGPSILLVLITSTRMAGTYWDHSVYEGLQRFHEGKGFDPYSREVARQLGYPLYEVLSDLGSEVPFPARCIEKWRCEEEEDPALCRELGHYL</sequence>
<name>A0A8H7CZ06_9AGAR</name>
<proteinExistence type="predicted"/>